<protein>
    <submittedName>
        <fullName evidence="1">Uncharacterized protein</fullName>
    </submittedName>
</protein>
<dbReference type="EMBL" id="OX365926">
    <property type="protein sequence ID" value="CAI4051796.1"/>
    <property type="molecule type" value="Genomic_DNA"/>
</dbReference>
<sequence>MGTGGPRKKITRGNILGFTETYAGQEKCGILYKHCFSTFVRDMLCYRRINREKNAEHGPLLGIVFPIGQTSRNPLAQAFFLLVSVTLLQELYEGQAFFDEKFLD</sequence>
<dbReference type="AlphaFoldDB" id="A0AA35J987"/>
<evidence type="ECO:0000313" key="1">
    <source>
        <dbReference type="EMBL" id="CAI4051796.1"/>
    </source>
</evidence>
<organism evidence="1 2">
    <name type="scientific">Saccharomyces uvarum</name>
    <name type="common">Yeast</name>
    <name type="synonym">Saccharomyces bayanus var. uvarum</name>
    <dbReference type="NCBI Taxonomy" id="230603"/>
    <lineage>
        <taxon>Eukaryota</taxon>
        <taxon>Fungi</taxon>
        <taxon>Dikarya</taxon>
        <taxon>Ascomycota</taxon>
        <taxon>Saccharomycotina</taxon>
        <taxon>Saccharomycetes</taxon>
        <taxon>Saccharomycetales</taxon>
        <taxon>Saccharomycetaceae</taxon>
        <taxon>Saccharomyces</taxon>
    </lineage>
</organism>
<evidence type="ECO:0000313" key="2">
    <source>
        <dbReference type="Proteomes" id="UP001162090"/>
    </source>
</evidence>
<dbReference type="Proteomes" id="UP001162090">
    <property type="component" value="Chromosome 15"/>
</dbReference>
<reference evidence="1" key="1">
    <citation type="submission" date="2022-10" db="EMBL/GenBank/DDBJ databases">
        <authorList>
            <person name="Byrne P K."/>
        </authorList>
    </citation>
    <scope>NUCLEOTIDE SEQUENCE</scope>
    <source>
        <strain evidence="1">CBS7001</strain>
    </source>
</reference>
<accession>A0AA35J987</accession>
<proteinExistence type="predicted"/>
<name>A0AA35J987_SACUV</name>
<gene>
    <name evidence="1" type="primary">SUVC15G2520</name>
    <name evidence="1" type="ORF">SUVC_15G2520</name>
</gene>